<dbReference type="OMA" id="WNPVAWI"/>
<dbReference type="OrthoDB" id="270162at2759"/>
<dbReference type="AlphaFoldDB" id="A0A0S4JVZ4"/>
<evidence type="ECO:0000256" key="1">
    <source>
        <dbReference type="SAM" id="Phobius"/>
    </source>
</evidence>
<reference evidence="3" key="1">
    <citation type="submission" date="2015-09" db="EMBL/GenBank/DDBJ databases">
        <authorList>
            <consortium name="Pathogen Informatics"/>
        </authorList>
    </citation>
    <scope>NUCLEOTIDE SEQUENCE [LARGE SCALE GENOMIC DNA]</scope>
    <source>
        <strain evidence="3">Lake Konstanz</strain>
    </source>
</reference>
<protein>
    <submittedName>
        <fullName evidence="2">Membrane-associated protein, putative</fullName>
    </submittedName>
</protein>
<dbReference type="VEuPathDB" id="TriTrypDB:BSAL_47925"/>
<feature type="transmembrane region" description="Helical" evidence="1">
    <location>
        <begin position="12"/>
        <end position="38"/>
    </location>
</feature>
<accession>A0A0S4JVZ4</accession>
<proteinExistence type="predicted"/>
<name>A0A0S4JVZ4_BODSA</name>
<dbReference type="PANTHER" id="PTHR31735">
    <property type="entry name" value="VACUOLAR MEMBRANE PROTEIN YPL162C"/>
    <property type="match status" value="1"/>
</dbReference>
<dbReference type="GO" id="GO:0016020">
    <property type="term" value="C:membrane"/>
    <property type="evidence" value="ECO:0007669"/>
    <property type="project" value="TreeGrafter"/>
</dbReference>
<feature type="transmembrane region" description="Helical" evidence="1">
    <location>
        <begin position="59"/>
        <end position="79"/>
    </location>
</feature>
<feature type="transmembrane region" description="Helical" evidence="1">
    <location>
        <begin position="232"/>
        <end position="254"/>
    </location>
</feature>
<keyword evidence="1" id="KW-1133">Transmembrane helix</keyword>
<feature type="transmembrane region" description="Helical" evidence="1">
    <location>
        <begin position="99"/>
        <end position="120"/>
    </location>
</feature>
<evidence type="ECO:0000313" key="2">
    <source>
        <dbReference type="EMBL" id="CUG94386.1"/>
    </source>
</evidence>
<evidence type="ECO:0000313" key="3">
    <source>
        <dbReference type="Proteomes" id="UP000051952"/>
    </source>
</evidence>
<sequence>MSPERRAVCMPFSGVAGAILVTFMGVLSIVICVVRYLWEHRRGEDRRPLRVYAYDMCKIAISQSAAWVVNLWMTDQAFQAFLAPQGVEGGDELGDIEGIGWYTAVFLLDFFLGVPLGIWFGRLVNQQAEVWWTSYLSEALRIQTPIPRRALSVMTLDSIDDDELFDLTCCAEEAQDVPANADLPCLPRWAEQNRIYGKYGRLHSGKYEEDSFIDAWGPALDGWWWWSQTTSWSLCVAVSRAVSGFVIVVALLLYNAPSNPVVLIATAVSNMPLTCAAKQWLIAGAFRIAVDVLQYLIIDAVNKFRTKVTYEAV</sequence>
<organism evidence="2 3">
    <name type="scientific">Bodo saltans</name>
    <name type="common">Flagellated protozoan</name>
    <dbReference type="NCBI Taxonomy" id="75058"/>
    <lineage>
        <taxon>Eukaryota</taxon>
        <taxon>Discoba</taxon>
        <taxon>Euglenozoa</taxon>
        <taxon>Kinetoplastea</taxon>
        <taxon>Metakinetoplastina</taxon>
        <taxon>Eubodonida</taxon>
        <taxon>Bodonidae</taxon>
        <taxon>Bodo</taxon>
    </lineage>
</organism>
<keyword evidence="1" id="KW-0812">Transmembrane</keyword>
<gene>
    <name evidence="2" type="ORF">BSAL_47925</name>
</gene>
<keyword evidence="1" id="KW-0472">Membrane</keyword>
<keyword evidence="3" id="KW-1185">Reference proteome</keyword>
<feature type="transmembrane region" description="Helical" evidence="1">
    <location>
        <begin position="280"/>
        <end position="298"/>
    </location>
</feature>
<dbReference type="Proteomes" id="UP000051952">
    <property type="component" value="Unassembled WGS sequence"/>
</dbReference>
<dbReference type="InterPro" id="IPR022127">
    <property type="entry name" value="STIMATE/YPL162C"/>
</dbReference>
<dbReference type="PANTHER" id="PTHR31735:SF1">
    <property type="entry name" value="VACUOLAR MEMBRANE PROTEIN YPL162C"/>
    <property type="match status" value="1"/>
</dbReference>
<dbReference type="EMBL" id="CYKH01002241">
    <property type="protein sequence ID" value="CUG94386.1"/>
    <property type="molecule type" value="Genomic_DNA"/>
</dbReference>